<dbReference type="InterPro" id="IPR036388">
    <property type="entry name" value="WH-like_DNA-bd_sf"/>
</dbReference>
<gene>
    <name evidence="2" type="ORF">HNQ47_000628</name>
</gene>
<keyword evidence="3" id="KW-1185">Reference proteome</keyword>
<dbReference type="Gene3D" id="1.10.10.10">
    <property type="entry name" value="Winged helix-like DNA-binding domain superfamily/Winged helix DNA-binding domain"/>
    <property type="match status" value="1"/>
</dbReference>
<accession>A0A7W8CX85</accession>
<dbReference type="EMBL" id="JACHHK010000002">
    <property type="protein sequence ID" value="MBB5182609.1"/>
    <property type="molecule type" value="Genomic_DNA"/>
</dbReference>
<name>A0A7W8CX85_9FIRM</name>
<dbReference type="InterPro" id="IPR004968">
    <property type="entry name" value="DNA_primase/NTPase_C"/>
</dbReference>
<evidence type="ECO:0000313" key="2">
    <source>
        <dbReference type="EMBL" id="MBB5182609.1"/>
    </source>
</evidence>
<sequence length="140" mass="16371">MECLTTLKKKKLDREIDFTIVMAMDALHELYERGALIESENSRRCVEEARKSADSVMAFISERLMEKRGCWLNRSRAYEAYEEYCKDNGRQPLGKAKFIPEMKRKGYKAVKNQGIFKYKDTALCEEEFHPIAEDADVPFQ</sequence>
<feature type="domain" description="DNA primase/nucleoside triphosphatase C-terminal" evidence="1">
    <location>
        <begin position="52"/>
        <end position="131"/>
    </location>
</feature>
<evidence type="ECO:0000259" key="1">
    <source>
        <dbReference type="Pfam" id="PF03288"/>
    </source>
</evidence>
<dbReference type="Proteomes" id="UP000539953">
    <property type="component" value="Unassembled WGS sequence"/>
</dbReference>
<protein>
    <submittedName>
        <fullName evidence="2">Phage/plasmid-associated DNA primase</fullName>
    </submittedName>
</protein>
<organism evidence="2 3">
    <name type="scientific">Catenisphaera adipataccumulans</name>
    <dbReference type="NCBI Taxonomy" id="700500"/>
    <lineage>
        <taxon>Bacteria</taxon>
        <taxon>Bacillati</taxon>
        <taxon>Bacillota</taxon>
        <taxon>Erysipelotrichia</taxon>
        <taxon>Erysipelotrichales</taxon>
        <taxon>Erysipelotrichaceae</taxon>
        <taxon>Catenisphaera</taxon>
    </lineage>
</organism>
<evidence type="ECO:0000313" key="3">
    <source>
        <dbReference type="Proteomes" id="UP000539953"/>
    </source>
</evidence>
<reference evidence="2 3" key="1">
    <citation type="submission" date="2020-08" db="EMBL/GenBank/DDBJ databases">
        <title>Genomic Encyclopedia of Type Strains, Phase IV (KMG-IV): sequencing the most valuable type-strain genomes for metagenomic binning, comparative biology and taxonomic classification.</title>
        <authorList>
            <person name="Goeker M."/>
        </authorList>
    </citation>
    <scope>NUCLEOTIDE SEQUENCE [LARGE SCALE GENOMIC DNA]</scope>
    <source>
        <strain evidence="2 3">DSM 25799</strain>
    </source>
</reference>
<dbReference type="Pfam" id="PF03288">
    <property type="entry name" value="Pox_D5"/>
    <property type="match status" value="1"/>
</dbReference>
<proteinExistence type="predicted"/>
<dbReference type="AlphaFoldDB" id="A0A7W8CX85"/>
<comment type="caution">
    <text evidence="2">The sequence shown here is derived from an EMBL/GenBank/DDBJ whole genome shotgun (WGS) entry which is preliminary data.</text>
</comment>